<name>A0AAE1U3H6_9EUCA</name>
<accession>A0AAE1U3H6</accession>
<dbReference type="Proteomes" id="UP001292094">
    <property type="component" value="Unassembled WGS sequence"/>
</dbReference>
<gene>
    <name evidence="1" type="ORF">Pmani_023221</name>
</gene>
<proteinExistence type="predicted"/>
<reference evidence="1" key="1">
    <citation type="submission" date="2023-11" db="EMBL/GenBank/DDBJ databases">
        <title>Genome assemblies of two species of porcelain crab, Petrolisthes cinctipes and Petrolisthes manimaculis (Anomura: Porcellanidae).</title>
        <authorList>
            <person name="Angst P."/>
        </authorList>
    </citation>
    <scope>NUCLEOTIDE SEQUENCE</scope>
    <source>
        <strain evidence="1">PB745_02</strain>
        <tissue evidence="1">Gill</tissue>
    </source>
</reference>
<comment type="caution">
    <text evidence="1">The sequence shown here is derived from an EMBL/GenBank/DDBJ whole genome shotgun (WGS) entry which is preliminary data.</text>
</comment>
<protein>
    <submittedName>
        <fullName evidence="1">Uncharacterized protein</fullName>
    </submittedName>
</protein>
<evidence type="ECO:0000313" key="2">
    <source>
        <dbReference type="Proteomes" id="UP001292094"/>
    </source>
</evidence>
<sequence length="66" mass="7283">MAAGVGVIEGVGKLLKGITLEPVLLIDGACNQAMLLFIENVQMNKICSVNLNYSAERLMRDYDRRL</sequence>
<organism evidence="1 2">
    <name type="scientific">Petrolisthes manimaculis</name>
    <dbReference type="NCBI Taxonomy" id="1843537"/>
    <lineage>
        <taxon>Eukaryota</taxon>
        <taxon>Metazoa</taxon>
        <taxon>Ecdysozoa</taxon>
        <taxon>Arthropoda</taxon>
        <taxon>Crustacea</taxon>
        <taxon>Multicrustacea</taxon>
        <taxon>Malacostraca</taxon>
        <taxon>Eumalacostraca</taxon>
        <taxon>Eucarida</taxon>
        <taxon>Decapoda</taxon>
        <taxon>Pleocyemata</taxon>
        <taxon>Anomura</taxon>
        <taxon>Galatheoidea</taxon>
        <taxon>Porcellanidae</taxon>
        <taxon>Petrolisthes</taxon>
    </lineage>
</organism>
<dbReference type="EMBL" id="JAWZYT010002373">
    <property type="protein sequence ID" value="KAK4304850.1"/>
    <property type="molecule type" value="Genomic_DNA"/>
</dbReference>
<keyword evidence="2" id="KW-1185">Reference proteome</keyword>
<dbReference type="AlphaFoldDB" id="A0AAE1U3H6"/>
<evidence type="ECO:0000313" key="1">
    <source>
        <dbReference type="EMBL" id="KAK4304850.1"/>
    </source>
</evidence>